<feature type="compositionally biased region" description="Basic and acidic residues" evidence="1">
    <location>
        <begin position="102"/>
        <end position="117"/>
    </location>
</feature>
<organism evidence="2 3">
    <name type="scientific">Meganyctiphanes norvegica</name>
    <name type="common">Northern krill</name>
    <name type="synonym">Thysanopoda norvegica</name>
    <dbReference type="NCBI Taxonomy" id="48144"/>
    <lineage>
        <taxon>Eukaryota</taxon>
        <taxon>Metazoa</taxon>
        <taxon>Ecdysozoa</taxon>
        <taxon>Arthropoda</taxon>
        <taxon>Crustacea</taxon>
        <taxon>Multicrustacea</taxon>
        <taxon>Malacostraca</taxon>
        <taxon>Eumalacostraca</taxon>
        <taxon>Eucarida</taxon>
        <taxon>Euphausiacea</taxon>
        <taxon>Euphausiidae</taxon>
        <taxon>Meganyctiphanes</taxon>
    </lineage>
</organism>
<reference evidence="2 3" key="1">
    <citation type="submission" date="2024-05" db="EMBL/GenBank/DDBJ databases">
        <authorList>
            <person name="Wallberg A."/>
        </authorList>
    </citation>
    <scope>NUCLEOTIDE SEQUENCE [LARGE SCALE GENOMIC DNA]</scope>
</reference>
<dbReference type="AlphaFoldDB" id="A0AAV2Q8V2"/>
<accession>A0AAV2Q8V2</accession>
<feature type="region of interest" description="Disordered" evidence="1">
    <location>
        <begin position="102"/>
        <end position="124"/>
    </location>
</feature>
<name>A0AAV2Q8V2_MEGNR</name>
<dbReference type="Proteomes" id="UP001497623">
    <property type="component" value="Unassembled WGS sequence"/>
</dbReference>
<protein>
    <submittedName>
        <fullName evidence="2">Uncharacterized protein</fullName>
    </submittedName>
</protein>
<evidence type="ECO:0000256" key="1">
    <source>
        <dbReference type="SAM" id="MobiDB-lite"/>
    </source>
</evidence>
<dbReference type="EMBL" id="CAXKWB010004450">
    <property type="protein sequence ID" value="CAL4073769.1"/>
    <property type="molecule type" value="Genomic_DNA"/>
</dbReference>
<comment type="caution">
    <text evidence="2">The sequence shown here is derived from an EMBL/GenBank/DDBJ whole genome shotgun (WGS) entry which is preliminary data.</text>
</comment>
<sequence length="495" mass="55504">MLSFLGGPTNTSLEYVTETVEKVKVKLSNDESHEANTDISNISLGERVSEKVQEILSIEIQHLLTDKRIEAGCFSIVLLGEIPKILEAKRLEAKSTKESNESCYSKDAKSSSKREKVPPAPPDLLSVQQTNVSSRIIEVRVYLKALDFLDHFSLIVVDVLMEEVRLVFRFLLWPKAFSLPLSFKKERFLGSICDTICVQGMAEWCVSLVEPVLPKATAISLFFSNLSLCLIPIDLVSFPALEILKWWESILDPAADATATIPYVVPARAFRILMSVRTSKNWEVICGSILKTHAVETFRMVCVIDAAFTLFISLQTPLCSAILQLVSECIICFSWAFYSLFSAILLARIGSVLAAIPLILMRIDLHLADFASSLFTIFDVRGRISQWLSKSRHDTGCLYKQVALWGSLTDEPRKNTNVFGRVLVQIKLSCNLIIRALKNDSIVCKSGPVFPIMILYKVIISSSMKKLYKYSGSILYLSIPIADEEVEEMLYICFL</sequence>
<feature type="non-terminal residue" evidence="2">
    <location>
        <position position="495"/>
    </location>
</feature>
<keyword evidence="3" id="KW-1185">Reference proteome</keyword>
<gene>
    <name evidence="2" type="ORF">MNOR_LOCUS9256</name>
</gene>
<proteinExistence type="predicted"/>
<evidence type="ECO:0000313" key="3">
    <source>
        <dbReference type="Proteomes" id="UP001497623"/>
    </source>
</evidence>
<evidence type="ECO:0000313" key="2">
    <source>
        <dbReference type="EMBL" id="CAL4073769.1"/>
    </source>
</evidence>